<evidence type="ECO:0000313" key="4">
    <source>
        <dbReference type="Proteomes" id="UP000663848"/>
    </source>
</evidence>
<evidence type="ECO:0000259" key="1">
    <source>
        <dbReference type="PROSITE" id="PS50011"/>
    </source>
</evidence>
<accession>A0A822CTY4</accession>
<dbReference type="GO" id="GO:0005524">
    <property type="term" value="F:ATP binding"/>
    <property type="evidence" value="ECO:0007669"/>
    <property type="project" value="InterPro"/>
</dbReference>
<dbReference type="GO" id="GO:0004672">
    <property type="term" value="F:protein kinase activity"/>
    <property type="evidence" value="ECO:0007669"/>
    <property type="project" value="InterPro"/>
</dbReference>
<dbReference type="SUPFAM" id="SSF56112">
    <property type="entry name" value="Protein kinase-like (PK-like)"/>
    <property type="match status" value="1"/>
</dbReference>
<dbReference type="InterPro" id="IPR001245">
    <property type="entry name" value="Ser-Thr/Tyr_kinase_cat_dom"/>
</dbReference>
<comment type="caution">
    <text evidence="2">The sequence shown here is derived from an EMBL/GenBank/DDBJ whole genome shotgun (WGS) entry which is preliminary data.</text>
</comment>
<protein>
    <recommendedName>
        <fullName evidence="1">Protein kinase domain-containing protein</fullName>
    </recommendedName>
</protein>
<evidence type="ECO:0000313" key="2">
    <source>
        <dbReference type="EMBL" id="CAF5051315.1"/>
    </source>
</evidence>
<reference evidence="2" key="1">
    <citation type="submission" date="2021-02" db="EMBL/GenBank/DDBJ databases">
        <authorList>
            <person name="Nowell W R."/>
        </authorList>
    </citation>
    <scope>NUCLEOTIDE SEQUENCE</scope>
</reference>
<dbReference type="InterPro" id="IPR000719">
    <property type="entry name" value="Prot_kinase_dom"/>
</dbReference>
<dbReference type="Proteomes" id="UP000663848">
    <property type="component" value="Unassembled WGS sequence"/>
</dbReference>
<dbReference type="Pfam" id="PF07714">
    <property type="entry name" value="PK_Tyr_Ser-Thr"/>
    <property type="match status" value="1"/>
</dbReference>
<evidence type="ECO:0000313" key="3">
    <source>
        <dbReference type="EMBL" id="CAF5052404.1"/>
    </source>
</evidence>
<feature type="non-terminal residue" evidence="2">
    <location>
        <position position="1"/>
    </location>
</feature>
<dbReference type="InterPro" id="IPR011009">
    <property type="entry name" value="Kinase-like_dom_sf"/>
</dbReference>
<proteinExistence type="predicted"/>
<dbReference type="PROSITE" id="PS50011">
    <property type="entry name" value="PROTEIN_KINASE_DOM"/>
    <property type="match status" value="1"/>
</dbReference>
<feature type="non-terminal residue" evidence="2">
    <location>
        <position position="80"/>
    </location>
</feature>
<organism evidence="2 4">
    <name type="scientific">Rotaria socialis</name>
    <dbReference type="NCBI Taxonomy" id="392032"/>
    <lineage>
        <taxon>Eukaryota</taxon>
        <taxon>Metazoa</taxon>
        <taxon>Spiralia</taxon>
        <taxon>Gnathifera</taxon>
        <taxon>Rotifera</taxon>
        <taxon>Eurotatoria</taxon>
        <taxon>Bdelloidea</taxon>
        <taxon>Philodinida</taxon>
        <taxon>Philodinidae</taxon>
        <taxon>Rotaria</taxon>
    </lineage>
</organism>
<feature type="domain" description="Protein kinase" evidence="1">
    <location>
        <begin position="1"/>
        <end position="80"/>
    </location>
</feature>
<dbReference type="Gene3D" id="1.10.510.10">
    <property type="entry name" value="Transferase(Phosphotransferase) domain 1"/>
    <property type="match status" value="1"/>
</dbReference>
<name>A0A822CTY4_9BILA</name>
<dbReference type="AlphaFoldDB" id="A0A822CTY4"/>
<dbReference type="EMBL" id="CAJOBR010051236">
    <property type="protein sequence ID" value="CAF5051315.1"/>
    <property type="molecule type" value="Genomic_DNA"/>
</dbReference>
<sequence>KGEFVDSSQKCIIKTLQTEFASPQNREEYSREIEIFRHIRHSNISCLLGICMQPQNALSLMIYERLNDGDLHEYLLQRST</sequence>
<gene>
    <name evidence="2" type="ORF">QYT958_LOCUS42066</name>
    <name evidence="3" type="ORF">QYT958_LOCUS42139</name>
</gene>
<dbReference type="EMBL" id="CAJOBR010051691">
    <property type="protein sequence ID" value="CAF5052404.1"/>
    <property type="molecule type" value="Genomic_DNA"/>
</dbReference>